<dbReference type="AlphaFoldDB" id="A0AAD8ETP2"/>
<reference evidence="2" key="2">
    <citation type="submission" date="2023-05" db="EMBL/GenBank/DDBJ databases">
        <authorList>
            <person name="Fouks B."/>
        </authorList>
    </citation>
    <scope>NUCLEOTIDE SEQUENCE</scope>
    <source>
        <strain evidence="2">Stay&amp;Tobe</strain>
        <tissue evidence="2">Testes</tissue>
    </source>
</reference>
<reference evidence="2" key="1">
    <citation type="journal article" date="2023" name="IScience">
        <title>Live-bearing cockroach genome reveals convergent evolutionary mechanisms linked to viviparity in insects and beyond.</title>
        <authorList>
            <person name="Fouks B."/>
            <person name="Harrison M.C."/>
            <person name="Mikhailova A.A."/>
            <person name="Marchal E."/>
            <person name="English S."/>
            <person name="Carruthers M."/>
            <person name="Jennings E.C."/>
            <person name="Chiamaka E.L."/>
            <person name="Frigard R.A."/>
            <person name="Pippel M."/>
            <person name="Attardo G.M."/>
            <person name="Benoit J.B."/>
            <person name="Bornberg-Bauer E."/>
            <person name="Tobe S.S."/>
        </authorList>
    </citation>
    <scope>NUCLEOTIDE SEQUENCE</scope>
    <source>
        <strain evidence="2">Stay&amp;Tobe</strain>
    </source>
</reference>
<name>A0AAD8ETP2_DIPPU</name>
<accession>A0AAD8ETP2</accession>
<protein>
    <submittedName>
        <fullName evidence="2">Uncharacterized protein</fullName>
    </submittedName>
</protein>
<gene>
    <name evidence="2" type="ORF">L9F63_000130</name>
</gene>
<evidence type="ECO:0000313" key="3">
    <source>
        <dbReference type="Proteomes" id="UP001233999"/>
    </source>
</evidence>
<keyword evidence="1" id="KW-0472">Membrane</keyword>
<dbReference type="EMBL" id="JASPKZ010000004">
    <property type="protein sequence ID" value="KAJ9601739.1"/>
    <property type="molecule type" value="Genomic_DNA"/>
</dbReference>
<keyword evidence="1" id="KW-0812">Transmembrane</keyword>
<evidence type="ECO:0000313" key="2">
    <source>
        <dbReference type="EMBL" id="KAJ9601739.1"/>
    </source>
</evidence>
<dbReference type="Proteomes" id="UP001233999">
    <property type="component" value="Unassembled WGS sequence"/>
</dbReference>
<sequence length="253" mass="29382">IKYIRTIICLRFVNIYVKKKYSNWLWFHLLLESDLLLLYRPYRTFSYASIGVVDATLIQNSEKVTLRRNRKFVFRITFSSKNLVFYSLKGYVEEDWNEKRKKKKSILFLSMAKSIALSRGAPCPLISLVTLPSLPSFTPYHTRITSLLKVSKVEFSAMLKVDNHFNVEINIQNLFDIMSVDNYPKGSGLLTIISVSYVLSNNLRLSKVYDILMKICPLSIHSFPRTDNLLIVPIPALFMGDYFLIITFFSAYL</sequence>
<evidence type="ECO:0000256" key="1">
    <source>
        <dbReference type="SAM" id="Phobius"/>
    </source>
</evidence>
<comment type="caution">
    <text evidence="2">The sequence shown here is derived from an EMBL/GenBank/DDBJ whole genome shotgun (WGS) entry which is preliminary data.</text>
</comment>
<keyword evidence="1" id="KW-1133">Transmembrane helix</keyword>
<keyword evidence="3" id="KW-1185">Reference proteome</keyword>
<organism evidence="2 3">
    <name type="scientific">Diploptera punctata</name>
    <name type="common">Pacific beetle cockroach</name>
    <dbReference type="NCBI Taxonomy" id="6984"/>
    <lineage>
        <taxon>Eukaryota</taxon>
        <taxon>Metazoa</taxon>
        <taxon>Ecdysozoa</taxon>
        <taxon>Arthropoda</taxon>
        <taxon>Hexapoda</taxon>
        <taxon>Insecta</taxon>
        <taxon>Pterygota</taxon>
        <taxon>Neoptera</taxon>
        <taxon>Polyneoptera</taxon>
        <taxon>Dictyoptera</taxon>
        <taxon>Blattodea</taxon>
        <taxon>Blaberoidea</taxon>
        <taxon>Blaberidae</taxon>
        <taxon>Diplopterinae</taxon>
        <taxon>Diploptera</taxon>
    </lineage>
</organism>
<feature type="non-terminal residue" evidence="2">
    <location>
        <position position="1"/>
    </location>
</feature>
<feature type="transmembrane region" description="Helical" evidence="1">
    <location>
        <begin position="229"/>
        <end position="252"/>
    </location>
</feature>
<feature type="non-terminal residue" evidence="2">
    <location>
        <position position="253"/>
    </location>
</feature>
<proteinExistence type="predicted"/>